<keyword evidence="5" id="KW-0498">Mitosis</keyword>
<comment type="similarity">
    <text evidence="2">Belongs to the MAD1 family.</text>
</comment>
<feature type="region of interest" description="Disordered" evidence="9">
    <location>
        <begin position="1"/>
        <end position="129"/>
    </location>
</feature>
<evidence type="ECO:0000313" key="10">
    <source>
        <dbReference type="EMBL" id="PWN45153.1"/>
    </source>
</evidence>
<keyword evidence="6" id="KW-0539">Nucleus</keyword>
<feature type="region of interest" description="Disordered" evidence="9">
    <location>
        <begin position="186"/>
        <end position="213"/>
    </location>
</feature>
<keyword evidence="11" id="KW-1185">Reference proteome</keyword>
<dbReference type="InParanoid" id="A0A316WB17"/>
<dbReference type="GO" id="GO:0000776">
    <property type="term" value="C:kinetochore"/>
    <property type="evidence" value="ECO:0007669"/>
    <property type="project" value="TreeGrafter"/>
</dbReference>
<dbReference type="Gene3D" id="6.10.250.90">
    <property type="match status" value="1"/>
</dbReference>
<feature type="coiled-coil region" evidence="8">
    <location>
        <begin position="624"/>
        <end position="693"/>
    </location>
</feature>
<dbReference type="GO" id="GO:0007094">
    <property type="term" value="P:mitotic spindle assembly checkpoint signaling"/>
    <property type="evidence" value="ECO:0007669"/>
    <property type="project" value="InterPro"/>
</dbReference>
<dbReference type="GO" id="GO:0072686">
    <property type="term" value="C:mitotic spindle"/>
    <property type="evidence" value="ECO:0007669"/>
    <property type="project" value="TreeGrafter"/>
</dbReference>
<feature type="coiled-coil region" evidence="8">
    <location>
        <begin position="306"/>
        <end position="381"/>
    </location>
</feature>
<feature type="compositionally biased region" description="Low complexity" evidence="9">
    <location>
        <begin position="87"/>
        <end position="98"/>
    </location>
</feature>
<evidence type="ECO:0000256" key="2">
    <source>
        <dbReference type="ARBA" id="ARBA00008029"/>
    </source>
</evidence>
<evidence type="ECO:0000256" key="3">
    <source>
        <dbReference type="ARBA" id="ARBA00022019"/>
    </source>
</evidence>
<evidence type="ECO:0000313" key="11">
    <source>
        <dbReference type="Proteomes" id="UP000245783"/>
    </source>
</evidence>
<evidence type="ECO:0000256" key="9">
    <source>
        <dbReference type="SAM" id="MobiDB-lite"/>
    </source>
</evidence>
<dbReference type="OrthoDB" id="331602at2759"/>
<dbReference type="PANTHER" id="PTHR23168:SF0">
    <property type="entry name" value="MITOTIC SPINDLE ASSEMBLY CHECKPOINT PROTEIN MAD1"/>
    <property type="match status" value="1"/>
</dbReference>
<dbReference type="GeneID" id="37034861"/>
<keyword evidence="7" id="KW-0131">Cell cycle</keyword>
<evidence type="ECO:0000256" key="8">
    <source>
        <dbReference type="SAM" id="Coils"/>
    </source>
</evidence>
<dbReference type="STRING" id="1522189.A0A316WB17"/>
<feature type="compositionally biased region" description="Basic and acidic residues" evidence="9">
    <location>
        <begin position="1"/>
        <end position="11"/>
    </location>
</feature>
<evidence type="ECO:0000256" key="5">
    <source>
        <dbReference type="ARBA" id="ARBA00022776"/>
    </source>
</evidence>
<dbReference type="PANTHER" id="PTHR23168">
    <property type="entry name" value="MITOTIC SPINDLE ASSEMBLY CHECKPOINT PROTEIN MAD1 MITOTIC ARREST DEFICIENT-LIKE PROTEIN 1"/>
    <property type="match status" value="1"/>
</dbReference>
<dbReference type="Pfam" id="PF05557">
    <property type="entry name" value="MAD"/>
    <property type="match status" value="1"/>
</dbReference>
<evidence type="ECO:0000256" key="4">
    <source>
        <dbReference type="ARBA" id="ARBA00022618"/>
    </source>
</evidence>
<organism evidence="10 11">
    <name type="scientific">Ceraceosorus guamensis</name>
    <dbReference type="NCBI Taxonomy" id="1522189"/>
    <lineage>
        <taxon>Eukaryota</taxon>
        <taxon>Fungi</taxon>
        <taxon>Dikarya</taxon>
        <taxon>Basidiomycota</taxon>
        <taxon>Ustilaginomycotina</taxon>
        <taxon>Exobasidiomycetes</taxon>
        <taxon>Ceraceosorales</taxon>
        <taxon>Ceraceosoraceae</taxon>
        <taxon>Ceraceosorus</taxon>
    </lineage>
</organism>
<dbReference type="AlphaFoldDB" id="A0A316WB17"/>
<feature type="compositionally biased region" description="Low complexity" evidence="9">
    <location>
        <begin position="12"/>
        <end position="49"/>
    </location>
</feature>
<evidence type="ECO:0000256" key="6">
    <source>
        <dbReference type="ARBA" id="ARBA00023242"/>
    </source>
</evidence>
<gene>
    <name evidence="10" type="ORF">IE81DRAFT_320326</name>
</gene>
<dbReference type="FunCoup" id="A0A316WB17">
    <property type="interactions" value="396"/>
</dbReference>
<proteinExistence type="inferred from homology"/>
<keyword evidence="4" id="KW-0132">Cell division</keyword>
<accession>A0A316WB17</accession>
<name>A0A316WB17_9BASI</name>
<dbReference type="RefSeq" id="XP_025372313.1">
    <property type="nucleotide sequence ID" value="XM_025512991.1"/>
</dbReference>
<keyword evidence="8" id="KW-0175">Coiled coil</keyword>
<sequence>MDLRPPSREGLARGATRSASRAAPSSTLPRPSSASRGSTAAGNAGATSRFGFSGAGGTLPPSGAGKVTRSGGLSSKRDAESAGLEDAAGPSRRPAAARTSVLRSSVSASNNPLSASTGPSSSIPPSPAKILESEMVKTELERQRLLHDQSYEKLEALFVEKDLEVQKLQREKVEIFRNWEDQVEEHKGKESAWKETKARLEQEVSASRKSGTAASNDLALLQTRHDSLAQQSRTEVSQLKQRLIAADGENAEAKELWKLERAERERLTQEWQKEKEALVGGKVAEATNREEDRKLADELHKQVSHVRQLESTNLHLENENKRFRSNQASIEVLREEKRALEGRLARLQDTDKRLAEAEVRVMQLEDEKENWSKELKEGSVEAYTKAYMLASDATPSSSLPTIDAPPSLTPDNIAGFIATLRGSCEGFKQRLVHVLSKFEAAQITSLEAQKEAESLRGDFEKLREEKDALSLAKLRAEKMEQSAQEEVKRHKAIFDTYEMEAANHSATYDRGNAELVSELEAAVQRLQTECSELSAELEAARAQVLAASSRAVPEDSKERELAQAQLQQLRQELEQGQVAHSQLEKECERLGKENDDIWRRYMGGEHAKTLRVLEMPANPAAQKMDLSRKRIEALQSENEKLLGRVAELERLEGNGAQQGDAASVTAAETMTIVKELKSSIEAKDKALLRLRQTFSAKAREYRQVFEALFGYKCKWEMDGRVKLTSSFARSKHGTTLIFRSEANNVGEMKVTGEALRGMADVDSLRRYWLEGQYNSVPCFLAALNISLFENTTRAQLGGWAPADPAEAQEEEDS</sequence>
<feature type="coiled-coil region" evidence="8">
    <location>
        <begin position="445"/>
        <end position="482"/>
    </location>
</feature>
<evidence type="ECO:0000256" key="1">
    <source>
        <dbReference type="ARBA" id="ARBA00004123"/>
    </source>
</evidence>
<protein>
    <recommendedName>
        <fullName evidence="3">Spindle assembly checkpoint component MAD1</fullName>
    </recommendedName>
</protein>
<comment type="subcellular location">
    <subcellularLocation>
        <location evidence="1">Nucleus</location>
    </subcellularLocation>
</comment>
<dbReference type="GO" id="GO:0051301">
    <property type="term" value="P:cell division"/>
    <property type="evidence" value="ECO:0007669"/>
    <property type="project" value="UniProtKB-KW"/>
</dbReference>
<reference evidence="10 11" key="1">
    <citation type="journal article" date="2018" name="Mol. Biol. Evol.">
        <title>Broad Genomic Sampling Reveals a Smut Pathogenic Ancestry of the Fungal Clade Ustilaginomycotina.</title>
        <authorList>
            <person name="Kijpornyongpan T."/>
            <person name="Mondo S.J."/>
            <person name="Barry K."/>
            <person name="Sandor L."/>
            <person name="Lee J."/>
            <person name="Lipzen A."/>
            <person name="Pangilinan J."/>
            <person name="LaButti K."/>
            <person name="Hainaut M."/>
            <person name="Henrissat B."/>
            <person name="Grigoriev I.V."/>
            <person name="Spatafora J.W."/>
            <person name="Aime M.C."/>
        </authorList>
    </citation>
    <scope>NUCLEOTIDE SEQUENCE [LARGE SCALE GENOMIC DNA]</scope>
    <source>
        <strain evidence="10 11">MCA 4658</strain>
    </source>
</reference>
<dbReference type="GO" id="GO:0005635">
    <property type="term" value="C:nuclear envelope"/>
    <property type="evidence" value="ECO:0007669"/>
    <property type="project" value="TreeGrafter"/>
</dbReference>
<dbReference type="Gene3D" id="3.30.457.60">
    <property type="match status" value="1"/>
</dbReference>
<feature type="coiled-coil region" evidence="8">
    <location>
        <begin position="516"/>
        <end position="593"/>
    </location>
</feature>
<dbReference type="EMBL" id="KZ819356">
    <property type="protein sequence ID" value="PWN45153.1"/>
    <property type="molecule type" value="Genomic_DNA"/>
</dbReference>
<feature type="compositionally biased region" description="Polar residues" evidence="9">
    <location>
        <begin position="204"/>
        <end position="213"/>
    </location>
</feature>
<feature type="compositionally biased region" description="Low complexity" evidence="9">
    <location>
        <begin position="112"/>
        <end position="121"/>
    </location>
</feature>
<dbReference type="GO" id="GO:0051315">
    <property type="term" value="P:attachment of mitotic spindle microtubules to kinetochore"/>
    <property type="evidence" value="ECO:0007669"/>
    <property type="project" value="TreeGrafter"/>
</dbReference>
<dbReference type="InterPro" id="IPR008672">
    <property type="entry name" value="Mad1"/>
</dbReference>
<feature type="compositionally biased region" description="Polar residues" evidence="9">
    <location>
        <begin position="101"/>
        <end position="111"/>
    </location>
</feature>
<dbReference type="SUPFAM" id="SSF75704">
    <property type="entry name" value="Mitotic arrest deficient-like 1, Mad1"/>
    <property type="match status" value="1"/>
</dbReference>
<feature type="compositionally biased region" description="Basic and acidic residues" evidence="9">
    <location>
        <begin position="186"/>
        <end position="202"/>
    </location>
</feature>
<dbReference type="Proteomes" id="UP000245783">
    <property type="component" value="Unassembled WGS sequence"/>
</dbReference>
<evidence type="ECO:0000256" key="7">
    <source>
        <dbReference type="ARBA" id="ARBA00023306"/>
    </source>
</evidence>